<feature type="compositionally biased region" description="Basic and acidic residues" evidence="7">
    <location>
        <begin position="138"/>
        <end position="149"/>
    </location>
</feature>
<dbReference type="PANTHER" id="PTHR21338">
    <property type="entry name" value="MITOCHONDRIAL RIBOSOMAL PROTEIN L41"/>
    <property type="match status" value="1"/>
</dbReference>
<dbReference type="InterPro" id="IPR019189">
    <property type="entry name" value="Ribosomal_mL41"/>
</dbReference>
<dbReference type="Pfam" id="PF09809">
    <property type="entry name" value="MRP-L27"/>
    <property type="match status" value="1"/>
</dbReference>
<comment type="similarity">
    <text evidence="2">Belongs to the mitochondrion-specific ribosomal protein mL41 family.</text>
</comment>
<keyword evidence="3" id="KW-0809">Transit peptide</keyword>
<keyword evidence="6" id="KW-0687">Ribonucleoprotein</keyword>
<keyword evidence="5" id="KW-0496">Mitochondrion</keyword>
<dbReference type="AlphaFoldDB" id="A0A9P0GH24"/>
<evidence type="ECO:0000256" key="3">
    <source>
        <dbReference type="ARBA" id="ARBA00022946"/>
    </source>
</evidence>
<comment type="subcellular location">
    <subcellularLocation>
        <location evidence="1">Mitochondrion</location>
    </subcellularLocation>
</comment>
<proteinExistence type="inferred from homology"/>
<evidence type="ECO:0000256" key="5">
    <source>
        <dbReference type="ARBA" id="ARBA00023128"/>
    </source>
</evidence>
<evidence type="ECO:0000256" key="6">
    <source>
        <dbReference type="ARBA" id="ARBA00023274"/>
    </source>
</evidence>
<gene>
    <name evidence="8" type="ORF">PSYICH_LOCUS11456</name>
</gene>
<protein>
    <recommendedName>
        <fullName evidence="10">39S ribosomal protein L41, mitochondrial</fullName>
    </recommendedName>
</protein>
<evidence type="ECO:0008006" key="10">
    <source>
        <dbReference type="Google" id="ProtNLM"/>
    </source>
</evidence>
<dbReference type="GO" id="GO:0006412">
    <property type="term" value="P:translation"/>
    <property type="evidence" value="ECO:0007669"/>
    <property type="project" value="TreeGrafter"/>
</dbReference>
<reference evidence="8" key="1">
    <citation type="submission" date="2022-01" db="EMBL/GenBank/DDBJ databases">
        <authorList>
            <person name="King R."/>
        </authorList>
    </citation>
    <scope>NUCLEOTIDE SEQUENCE</scope>
</reference>
<feature type="region of interest" description="Disordered" evidence="7">
    <location>
        <begin position="125"/>
        <end position="159"/>
    </location>
</feature>
<evidence type="ECO:0000256" key="1">
    <source>
        <dbReference type="ARBA" id="ARBA00004173"/>
    </source>
</evidence>
<dbReference type="Proteomes" id="UP001153636">
    <property type="component" value="Chromosome 5"/>
</dbReference>
<evidence type="ECO:0000313" key="8">
    <source>
        <dbReference type="EMBL" id="CAH1110541.1"/>
    </source>
</evidence>
<dbReference type="EMBL" id="OV651817">
    <property type="protein sequence ID" value="CAH1110541.1"/>
    <property type="molecule type" value="Genomic_DNA"/>
</dbReference>
<evidence type="ECO:0000256" key="4">
    <source>
        <dbReference type="ARBA" id="ARBA00022980"/>
    </source>
</evidence>
<keyword evidence="9" id="KW-1185">Reference proteome</keyword>
<evidence type="ECO:0000256" key="2">
    <source>
        <dbReference type="ARBA" id="ARBA00010152"/>
    </source>
</evidence>
<dbReference type="OrthoDB" id="408933at2759"/>
<dbReference type="GO" id="GO:0005762">
    <property type="term" value="C:mitochondrial large ribosomal subunit"/>
    <property type="evidence" value="ECO:0007669"/>
    <property type="project" value="InterPro"/>
</dbReference>
<keyword evidence="4" id="KW-0689">Ribosomal protein</keyword>
<organism evidence="8 9">
    <name type="scientific">Psylliodes chrysocephalus</name>
    <dbReference type="NCBI Taxonomy" id="3402493"/>
    <lineage>
        <taxon>Eukaryota</taxon>
        <taxon>Metazoa</taxon>
        <taxon>Ecdysozoa</taxon>
        <taxon>Arthropoda</taxon>
        <taxon>Hexapoda</taxon>
        <taxon>Insecta</taxon>
        <taxon>Pterygota</taxon>
        <taxon>Neoptera</taxon>
        <taxon>Endopterygota</taxon>
        <taxon>Coleoptera</taxon>
        <taxon>Polyphaga</taxon>
        <taxon>Cucujiformia</taxon>
        <taxon>Chrysomeloidea</taxon>
        <taxon>Chrysomelidae</taxon>
        <taxon>Galerucinae</taxon>
        <taxon>Alticini</taxon>
        <taxon>Psylliodes</taxon>
    </lineage>
</organism>
<accession>A0A9P0GH24</accession>
<evidence type="ECO:0000313" key="9">
    <source>
        <dbReference type="Proteomes" id="UP001153636"/>
    </source>
</evidence>
<dbReference type="PANTHER" id="PTHR21338:SF0">
    <property type="entry name" value="LARGE RIBOSOMAL SUBUNIT PROTEIN ML41"/>
    <property type="match status" value="1"/>
</dbReference>
<evidence type="ECO:0000256" key="7">
    <source>
        <dbReference type="SAM" id="MobiDB-lite"/>
    </source>
</evidence>
<sequence>MSLINMIIKRSIFTTARNCGKRNFRKFPLYNKRGSKVFKQQQIENPNSDIPINKRGVRDIGYQNGDKFVVIPERIPELIVPDISNCSLKPYVSYRAPDVFQSKFTEQDLFNVVYSPKIVKDFKEGKLAEDGQPLNPSENEKMSAEEAKLRAKRTGSDIF</sequence>
<name>A0A9P0GH24_9CUCU</name>
<dbReference type="GO" id="GO:0003735">
    <property type="term" value="F:structural constituent of ribosome"/>
    <property type="evidence" value="ECO:0007669"/>
    <property type="project" value="InterPro"/>
</dbReference>